<sequence length="90" mass="10472">MIKRFDALGMDDTVWLEPRTLGCHRICYLRPSGKVKSTAEWPFVIVEIRGVRYRVHADNLCQSNPAARQTERKSPRRLTLPDGFEEQPLF</sequence>
<reference evidence="2 3" key="1">
    <citation type="journal article" date="2013" name="Antonie Van Leeuwenhoek">
        <title>Actinoplanes hulinensis sp. nov., a novel actinomycete isolated from soybean root (Glycine max (L.) Merr).</title>
        <authorList>
            <person name="Shen Y."/>
            <person name="Liu C."/>
            <person name="Wang X."/>
            <person name="Zhao J."/>
            <person name="Jia F."/>
            <person name="Zhang Y."/>
            <person name="Wang L."/>
            <person name="Yang D."/>
            <person name="Xiang W."/>
        </authorList>
    </citation>
    <scope>NUCLEOTIDE SEQUENCE [LARGE SCALE GENOMIC DNA]</scope>
    <source>
        <strain evidence="2 3">NEAU-M9</strain>
    </source>
</reference>
<name>A0ABS7ATR2_9ACTN</name>
<evidence type="ECO:0000313" key="2">
    <source>
        <dbReference type="EMBL" id="MBW6432196.1"/>
    </source>
</evidence>
<feature type="region of interest" description="Disordered" evidence="1">
    <location>
        <begin position="64"/>
        <end position="90"/>
    </location>
</feature>
<dbReference type="RefSeq" id="WP_220141886.1">
    <property type="nucleotide sequence ID" value="NZ_JAHXZI010000001.1"/>
</dbReference>
<organism evidence="2 3">
    <name type="scientific">Actinoplanes hulinensis</name>
    <dbReference type="NCBI Taxonomy" id="1144547"/>
    <lineage>
        <taxon>Bacteria</taxon>
        <taxon>Bacillati</taxon>
        <taxon>Actinomycetota</taxon>
        <taxon>Actinomycetes</taxon>
        <taxon>Micromonosporales</taxon>
        <taxon>Micromonosporaceae</taxon>
        <taxon>Actinoplanes</taxon>
    </lineage>
</organism>
<comment type="caution">
    <text evidence="2">The sequence shown here is derived from an EMBL/GenBank/DDBJ whole genome shotgun (WGS) entry which is preliminary data.</text>
</comment>
<dbReference type="EMBL" id="JAHXZI010000001">
    <property type="protein sequence ID" value="MBW6432196.1"/>
    <property type="molecule type" value="Genomic_DNA"/>
</dbReference>
<evidence type="ECO:0000256" key="1">
    <source>
        <dbReference type="SAM" id="MobiDB-lite"/>
    </source>
</evidence>
<proteinExistence type="predicted"/>
<evidence type="ECO:0000313" key="3">
    <source>
        <dbReference type="Proteomes" id="UP001519863"/>
    </source>
</evidence>
<keyword evidence="3" id="KW-1185">Reference proteome</keyword>
<dbReference type="Proteomes" id="UP001519863">
    <property type="component" value="Unassembled WGS sequence"/>
</dbReference>
<accession>A0ABS7ATR2</accession>
<protein>
    <submittedName>
        <fullName evidence="2">Uncharacterized protein</fullName>
    </submittedName>
</protein>
<gene>
    <name evidence="2" type="ORF">KZ829_00350</name>
</gene>